<gene>
    <name evidence="3" type="ORF">WN55_02783</name>
</gene>
<feature type="compositionally biased region" description="Polar residues" evidence="1">
    <location>
        <begin position="189"/>
        <end position="202"/>
    </location>
</feature>
<sequence length="856" mass="95319">MLYRSASSRRGRTTTPVAGPRGRRASVATDRPIDLSQTSPRGTMERLRSPRNSVVPDIALDVETDFDQGVTLRMLPDRDHYGESQVILNMSRSPRNSLLPDDYYRSPRNGVRSPRNSLVPEISPSRETYGWRQSLVPDVALSPRNSLIPDVVHNRSPRNSLVPLNGSRTSLMSDNDNPVSCRSPRHSLVPNSSRSPRGSITNMELIDRSPQRSPRGSIASDYLNESPRNSMVPYEPGRTSRGSIGVNDAHRGSMGANEVIDRTPRGSLGGLPERRVTKTSLMAHNPRRASADHGITNSRNSSPYREKEINSRNVRSGGSTVQMNLGYGPNAFVDSRRASSSVSQFSGDESRRLFHSSVKEPEDKMDNGNLTGVTYGSVVFQLKDANLEANSTCDFVFRGLKVVSKTRVVTVYLMLLSTIPVLMLIFGWKYSRHCPQEDGIPIYMIIGGTLGSIFMFLVTYSQIRSRRLEILTVPPPVPQISFVKLITVVLSCFLAVWFAMGNYWILHIMWPLHEAQIYNPDMFCDKTLYIFSMVHLGVIHMTFAITVFVMLVLTSFRILGWPLPERALKFHVDHENLHVVQNAVHRQLQARRSFRLQALVDICVGREEVRAMKLRHTSKDDLPERGTPTVNGDTHTDDSRDATGKPDPGPPPELFTWGLPSDRNNPLPHCHLGTVISVSHGVRQDRALNTLNGTQGLRGGRRLFVQLTVSYPEALMTRGQRISYGPALMSLPAIHQGPKEGSSARLWKPYGDIPGVVDDSRSLRKRPPACEFAASQSAASAKGKRRSECLRGKREDPSEAEEGPQTIGLLGYRSHVPIDPARREKARKPRPPRGKAIEIETTEACTVTPDSNSCER</sequence>
<keyword evidence="2" id="KW-1133">Transmembrane helix</keyword>
<dbReference type="PANTHER" id="PTHR33444:SF7">
    <property type="entry name" value="TRANSMEMBRANE PROTEIN 272"/>
    <property type="match status" value="1"/>
</dbReference>
<feature type="transmembrane region" description="Helical" evidence="2">
    <location>
        <begin position="440"/>
        <end position="461"/>
    </location>
</feature>
<feature type="transmembrane region" description="Helical" evidence="2">
    <location>
        <begin position="528"/>
        <end position="553"/>
    </location>
</feature>
<feature type="region of interest" description="Disordered" evidence="1">
    <location>
        <begin position="288"/>
        <end position="310"/>
    </location>
</feature>
<feature type="transmembrane region" description="Helical" evidence="2">
    <location>
        <begin position="482"/>
        <end position="505"/>
    </location>
</feature>
<dbReference type="STRING" id="178035.A0A154NZX3"/>
<dbReference type="PANTHER" id="PTHR33444">
    <property type="entry name" value="SI:DKEY-19B23.12-RELATED"/>
    <property type="match status" value="1"/>
</dbReference>
<accession>A0A154NZX3</accession>
<evidence type="ECO:0000256" key="2">
    <source>
        <dbReference type="SAM" id="Phobius"/>
    </source>
</evidence>
<feature type="region of interest" description="Disordered" evidence="1">
    <location>
        <begin position="770"/>
        <end position="856"/>
    </location>
</feature>
<feature type="region of interest" description="Disordered" evidence="1">
    <location>
        <begin position="98"/>
        <end position="121"/>
    </location>
</feature>
<proteinExistence type="predicted"/>
<feature type="region of interest" description="Disordered" evidence="1">
    <location>
        <begin position="615"/>
        <end position="657"/>
    </location>
</feature>
<dbReference type="AlphaFoldDB" id="A0A154NZX3"/>
<feature type="compositionally biased region" description="Basic and acidic residues" evidence="1">
    <location>
        <begin position="615"/>
        <end position="624"/>
    </location>
</feature>
<reference evidence="3 4" key="1">
    <citation type="submission" date="2015-07" db="EMBL/GenBank/DDBJ databases">
        <title>The genome of Dufourea novaeangliae.</title>
        <authorList>
            <person name="Pan H."/>
            <person name="Kapheim K."/>
        </authorList>
    </citation>
    <scope>NUCLEOTIDE SEQUENCE [LARGE SCALE GENOMIC DNA]</scope>
    <source>
        <strain evidence="3">0120121106</strain>
        <tissue evidence="3">Whole body</tissue>
    </source>
</reference>
<evidence type="ECO:0000313" key="3">
    <source>
        <dbReference type="EMBL" id="KZC04420.1"/>
    </source>
</evidence>
<feature type="compositionally biased region" description="Polar residues" evidence="1">
    <location>
        <begin position="843"/>
        <end position="856"/>
    </location>
</feature>
<feature type="compositionally biased region" description="Basic and acidic residues" evidence="1">
    <location>
        <begin position="634"/>
        <end position="644"/>
    </location>
</feature>
<keyword evidence="2" id="KW-0812">Transmembrane</keyword>
<feature type="region of interest" description="Disordered" evidence="1">
    <location>
        <begin position="159"/>
        <end position="254"/>
    </location>
</feature>
<feature type="compositionally biased region" description="Polar residues" evidence="1">
    <location>
        <begin position="166"/>
        <end position="180"/>
    </location>
</feature>
<protein>
    <submittedName>
        <fullName evidence="3">Uncharacterized protein</fullName>
    </submittedName>
</protein>
<dbReference type="EMBL" id="KQ434778">
    <property type="protein sequence ID" value="KZC04420.1"/>
    <property type="molecule type" value="Genomic_DNA"/>
</dbReference>
<feature type="region of interest" description="Disordered" evidence="1">
    <location>
        <begin position="1"/>
        <end position="49"/>
    </location>
</feature>
<dbReference type="InterPro" id="IPR040350">
    <property type="entry name" value="TMEM272"/>
</dbReference>
<evidence type="ECO:0000313" key="4">
    <source>
        <dbReference type="Proteomes" id="UP000076502"/>
    </source>
</evidence>
<organism evidence="3 4">
    <name type="scientific">Dufourea novaeangliae</name>
    <name type="common">Sweat bee</name>
    <dbReference type="NCBI Taxonomy" id="178035"/>
    <lineage>
        <taxon>Eukaryota</taxon>
        <taxon>Metazoa</taxon>
        <taxon>Ecdysozoa</taxon>
        <taxon>Arthropoda</taxon>
        <taxon>Hexapoda</taxon>
        <taxon>Insecta</taxon>
        <taxon>Pterygota</taxon>
        <taxon>Neoptera</taxon>
        <taxon>Endopterygota</taxon>
        <taxon>Hymenoptera</taxon>
        <taxon>Apocrita</taxon>
        <taxon>Aculeata</taxon>
        <taxon>Apoidea</taxon>
        <taxon>Anthophila</taxon>
        <taxon>Halictidae</taxon>
        <taxon>Rophitinae</taxon>
        <taxon>Dufourea</taxon>
    </lineage>
</organism>
<feature type="compositionally biased region" description="Basic residues" evidence="1">
    <location>
        <begin position="824"/>
        <end position="833"/>
    </location>
</feature>
<keyword evidence="2" id="KW-0472">Membrane</keyword>
<name>A0A154NZX3_DUFNO</name>
<keyword evidence="4" id="KW-1185">Reference proteome</keyword>
<feature type="compositionally biased region" description="Basic and acidic residues" evidence="1">
    <location>
        <begin position="786"/>
        <end position="797"/>
    </location>
</feature>
<dbReference type="OrthoDB" id="6157510at2759"/>
<evidence type="ECO:0000256" key="1">
    <source>
        <dbReference type="SAM" id="MobiDB-lite"/>
    </source>
</evidence>
<dbReference type="Proteomes" id="UP000076502">
    <property type="component" value="Unassembled WGS sequence"/>
</dbReference>
<feature type="transmembrane region" description="Helical" evidence="2">
    <location>
        <begin position="408"/>
        <end position="428"/>
    </location>
</feature>